<name>A0ABP9B8H8_9MICC</name>
<dbReference type="PANTHER" id="PTHR43046:SF14">
    <property type="entry name" value="MUTT_NUDIX FAMILY PROTEIN"/>
    <property type="match status" value="1"/>
</dbReference>
<comment type="caution">
    <text evidence="6">The sequence shown here is derived from an EMBL/GenBank/DDBJ whole genome shotgun (WGS) entry which is preliminary data.</text>
</comment>
<accession>A0ABP9B8H8</accession>
<dbReference type="PRINTS" id="PR00502">
    <property type="entry name" value="NUDIXFAMILY"/>
</dbReference>
<feature type="domain" description="Nudix hydrolase" evidence="5">
    <location>
        <begin position="29"/>
        <end position="159"/>
    </location>
</feature>
<evidence type="ECO:0000259" key="5">
    <source>
        <dbReference type="PROSITE" id="PS51462"/>
    </source>
</evidence>
<evidence type="ECO:0000256" key="1">
    <source>
        <dbReference type="ARBA" id="ARBA00001946"/>
    </source>
</evidence>
<comment type="cofactor">
    <cofactor evidence="1">
        <name>Mg(2+)</name>
        <dbReference type="ChEBI" id="CHEBI:18420"/>
    </cofactor>
</comment>
<evidence type="ECO:0000313" key="7">
    <source>
        <dbReference type="Proteomes" id="UP001500187"/>
    </source>
</evidence>
<evidence type="ECO:0000256" key="3">
    <source>
        <dbReference type="ARBA" id="ARBA00022801"/>
    </source>
</evidence>
<dbReference type="Pfam" id="PF00293">
    <property type="entry name" value="NUDIX"/>
    <property type="match status" value="1"/>
</dbReference>
<comment type="similarity">
    <text evidence="2 4">Belongs to the Nudix hydrolase family.</text>
</comment>
<dbReference type="GO" id="GO:0016787">
    <property type="term" value="F:hydrolase activity"/>
    <property type="evidence" value="ECO:0007669"/>
    <property type="project" value="UniProtKB-KW"/>
</dbReference>
<dbReference type="CDD" id="cd18876">
    <property type="entry name" value="NUDIX_Hydrolase"/>
    <property type="match status" value="1"/>
</dbReference>
<protein>
    <submittedName>
        <fullName evidence="6">NUDIX hydrolase</fullName>
    </submittedName>
</protein>
<sequence length="173" mass="19250">MFTTFEGDTVADSYLPEEELKAFIASLPTRRLASGALIRNETGQMLCVKPNYKDGWTIPGGTVEAGEAPQPACFREVLEEVGLDVPAGRLLVIFHGLQLGIWGDSTYYIYDGGVIPENSDIRLQEEELTEYRWVSPEDLDEYYGPRHAARLRQAYRALETGEVAEFSSADLPA</sequence>
<evidence type="ECO:0000256" key="2">
    <source>
        <dbReference type="ARBA" id="ARBA00005582"/>
    </source>
</evidence>
<gene>
    <name evidence="6" type="ORF">GCM10023352_08310</name>
</gene>
<dbReference type="InterPro" id="IPR000086">
    <property type="entry name" value="NUDIX_hydrolase_dom"/>
</dbReference>
<dbReference type="Gene3D" id="3.90.79.10">
    <property type="entry name" value="Nucleoside Triphosphate Pyrophosphohydrolase"/>
    <property type="match status" value="1"/>
</dbReference>
<dbReference type="PANTHER" id="PTHR43046">
    <property type="entry name" value="GDP-MANNOSE MANNOSYL HYDROLASE"/>
    <property type="match status" value="1"/>
</dbReference>
<dbReference type="InterPro" id="IPR020084">
    <property type="entry name" value="NUDIX_hydrolase_CS"/>
</dbReference>
<dbReference type="EMBL" id="BAABKP010000001">
    <property type="protein sequence ID" value="GAA4792196.1"/>
    <property type="molecule type" value="Genomic_DNA"/>
</dbReference>
<dbReference type="SUPFAM" id="SSF55811">
    <property type="entry name" value="Nudix"/>
    <property type="match status" value="1"/>
</dbReference>
<proteinExistence type="inferred from homology"/>
<evidence type="ECO:0000313" key="6">
    <source>
        <dbReference type="EMBL" id="GAA4792196.1"/>
    </source>
</evidence>
<dbReference type="Proteomes" id="UP001500187">
    <property type="component" value="Unassembled WGS sequence"/>
</dbReference>
<keyword evidence="3 4" id="KW-0378">Hydrolase</keyword>
<dbReference type="InterPro" id="IPR020476">
    <property type="entry name" value="Nudix_hydrolase"/>
</dbReference>
<evidence type="ECO:0000256" key="4">
    <source>
        <dbReference type="RuleBase" id="RU003476"/>
    </source>
</evidence>
<organism evidence="6 7">
    <name type="scientific">Rothia endophytica</name>
    <dbReference type="NCBI Taxonomy" id="1324766"/>
    <lineage>
        <taxon>Bacteria</taxon>
        <taxon>Bacillati</taxon>
        <taxon>Actinomycetota</taxon>
        <taxon>Actinomycetes</taxon>
        <taxon>Micrococcales</taxon>
        <taxon>Micrococcaceae</taxon>
        <taxon>Rothia</taxon>
    </lineage>
</organism>
<dbReference type="PROSITE" id="PS51462">
    <property type="entry name" value="NUDIX"/>
    <property type="match status" value="1"/>
</dbReference>
<dbReference type="PROSITE" id="PS00893">
    <property type="entry name" value="NUDIX_BOX"/>
    <property type="match status" value="1"/>
</dbReference>
<reference evidence="7" key="1">
    <citation type="journal article" date="2019" name="Int. J. Syst. Evol. Microbiol.">
        <title>The Global Catalogue of Microorganisms (GCM) 10K type strain sequencing project: providing services to taxonomists for standard genome sequencing and annotation.</title>
        <authorList>
            <consortium name="The Broad Institute Genomics Platform"/>
            <consortium name="The Broad Institute Genome Sequencing Center for Infectious Disease"/>
            <person name="Wu L."/>
            <person name="Ma J."/>
        </authorList>
    </citation>
    <scope>NUCLEOTIDE SEQUENCE [LARGE SCALE GENOMIC DNA]</scope>
    <source>
        <strain evidence="7">JCM 18541</strain>
    </source>
</reference>
<dbReference type="InterPro" id="IPR015797">
    <property type="entry name" value="NUDIX_hydrolase-like_dom_sf"/>
</dbReference>
<keyword evidence="7" id="KW-1185">Reference proteome</keyword>